<sequence>MHFFKVPETLLISKGYTSPRVDDTDFLGTIIGTEEVGYLNSAWGIHIWLMNNGETLHKRGDPFRLSEPVLRNLKAMLEQAAADGEITATGAEPDPNNLVLRYKNAWKSENPEGLRQHFPYKFDNITPGDVMEGLKVVNDILEDTDFSKNQIWYYPFY</sequence>
<organism evidence="1 2">
    <name type="scientific">Faecalibaculum rodentium</name>
    <dbReference type="NCBI Taxonomy" id="1702221"/>
    <lineage>
        <taxon>Bacteria</taxon>
        <taxon>Bacillati</taxon>
        <taxon>Bacillota</taxon>
        <taxon>Erysipelotrichia</taxon>
        <taxon>Erysipelotrichales</taxon>
        <taxon>Erysipelotrichaceae</taxon>
        <taxon>Faecalibaculum</taxon>
    </lineage>
</organism>
<gene>
    <name evidence="1" type="ORF">BO223_07605</name>
</gene>
<name>A0A1Q9YJJ0_9FIRM</name>
<dbReference type="RefSeq" id="WP_067555886.1">
    <property type="nucleotide sequence ID" value="NZ_CASSWV010000012.1"/>
</dbReference>
<accession>A0A1Q9YJJ0</accession>
<evidence type="ECO:0000313" key="1">
    <source>
        <dbReference type="EMBL" id="OLU44651.1"/>
    </source>
</evidence>
<protein>
    <submittedName>
        <fullName evidence="1">Uncharacterized protein</fullName>
    </submittedName>
</protein>
<dbReference type="EMBL" id="MPJZ01000061">
    <property type="protein sequence ID" value="OLU44651.1"/>
    <property type="molecule type" value="Genomic_DNA"/>
</dbReference>
<dbReference type="Proteomes" id="UP000186758">
    <property type="component" value="Unassembled WGS sequence"/>
</dbReference>
<dbReference type="AlphaFoldDB" id="A0A1Q9YJJ0"/>
<comment type="caution">
    <text evidence="1">The sequence shown here is derived from an EMBL/GenBank/DDBJ whole genome shotgun (WGS) entry which is preliminary data.</text>
</comment>
<evidence type="ECO:0000313" key="2">
    <source>
        <dbReference type="Proteomes" id="UP000186758"/>
    </source>
</evidence>
<proteinExistence type="predicted"/>
<reference evidence="1 2" key="1">
    <citation type="submission" date="2016-11" db="EMBL/GenBank/DDBJ databases">
        <title>Description of two novel members of the family Erysipelotrichaceae: Ileibacterium lipovorans gen. nov., sp. nov. and Dubosiella newyorkensis, gen. nov., sp. nov.</title>
        <authorList>
            <person name="Cox L.M."/>
            <person name="Sohn J."/>
            <person name="Tyrrell K.L."/>
            <person name="Citron D.M."/>
            <person name="Lawson P.A."/>
            <person name="Patel N.B."/>
            <person name="Iizumi T."/>
            <person name="Perez-Perez G.I."/>
            <person name="Goldstein E.J."/>
            <person name="Blaser M.J."/>
        </authorList>
    </citation>
    <scope>NUCLEOTIDE SEQUENCE [LARGE SCALE GENOMIC DNA]</scope>
    <source>
        <strain evidence="1 2">NYU-BL-K8</strain>
    </source>
</reference>